<accession>A0A1I0M1Z2</accession>
<evidence type="ECO:0000256" key="5">
    <source>
        <dbReference type="ARBA" id="ARBA00022729"/>
    </source>
</evidence>
<name>A0A1I0M1Z2_9BACT</name>
<keyword evidence="4 10" id="KW-0812">Transmembrane</keyword>
<evidence type="ECO:0000256" key="10">
    <source>
        <dbReference type="PROSITE-ProRule" id="PRU01360"/>
    </source>
</evidence>
<evidence type="ECO:0000259" key="13">
    <source>
        <dbReference type="Pfam" id="PF00593"/>
    </source>
</evidence>
<evidence type="ECO:0000256" key="6">
    <source>
        <dbReference type="ARBA" id="ARBA00023077"/>
    </source>
</evidence>
<dbReference type="InterPro" id="IPR000531">
    <property type="entry name" value="Beta-barrel_TonB"/>
</dbReference>
<evidence type="ECO:0000256" key="2">
    <source>
        <dbReference type="ARBA" id="ARBA00022448"/>
    </source>
</evidence>
<gene>
    <name evidence="15" type="ORF">SAMN04487850_0232</name>
</gene>
<comment type="subcellular location">
    <subcellularLocation>
        <location evidence="1 10">Cell outer membrane</location>
        <topology evidence="1 10">Multi-pass membrane protein</topology>
    </subcellularLocation>
</comment>
<dbReference type="AlphaFoldDB" id="A0A1I0M1Z2"/>
<keyword evidence="6 11" id="KW-0798">TonB box</keyword>
<dbReference type="InterPro" id="IPR012910">
    <property type="entry name" value="Plug_dom"/>
</dbReference>
<dbReference type="PANTHER" id="PTHR30069:SF29">
    <property type="entry name" value="HEMOGLOBIN AND HEMOGLOBIN-HAPTOGLOBIN-BINDING PROTEIN 1-RELATED"/>
    <property type="match status" value="1"/>
</dbReference>
<evidence type="ECO:0000256" key="4">
    <source>
        <dbReference type="ARBA" id="ARBA00022692"/>
    </source>
</evidence>
<evidence type="ECO:0000256" key="9">
    <source>
        <dbReference type="ARBA" id="ARBA00023237"/>
    </source>
</evidence>
<keyword evidence="5 12" id="KW-0732">Signal</keyword>
<feature type="domain" description="TonB-dependent receptor-like beta-barrel" evidence="13">
    <location>
        <begin position="306"/>
        <end position="632"/>
    </location>
</feature>
<protein>
    <submittedName>
        <fullName evidence="15">Outer membrane receptor proteins, mostly Fe transport</fullName>
    </submittedName>
</protein>
<keyword evidence="3 10" id="KW-1134">Transmembrane beta strand</keyword>
<reference evidence="15 16" key="1">
    <citation type="submission" date="2016-10" db="EMBL/GenBank/DDBJ databases">
        <authorList>
            <person name="de Groot N.N."/>
        </authorList>
    </citation>
    <scope>NUCLEOTIDE SEQUENCE [LARGE SCALE GENOMIC DNA]</scope>
    <source>
        <strain evidence="15 16">TC2-24</strain>
    </source>
</reference>
<keyword evidence="16" id="KW-1185">Reference proteome</keyword>
<dbReference type="PROSITE" id="PS52016">
    <property type="entry name" value="TONB_DEPENDENT_REC_3"/>
    <property type="match status" value="1"/>
</dbReference>
<evidence type="ECO:0000256" key="8">
    <source>
        <dbReference type="ARBA" id="ARBA00023170"/>
    </source>
</evidence>
<dbReference type="Proteomes" id="UP000199373">
    <property type="component" value="Unassembled WGS sequence"/>
</dbReference>
<sequence>MKMKCHLLYIYLGLSSLSTHAQEAAVKDSAATIDGKKLSGVTVSAHRRGYTKGIDVTNSDMINAQELLRAACCNLGESFTTNPSVDVNYADAATGAQQIKLLGLSGTYVQMLTENIPNHRGVAAPYSLSYIPGPWMQSIQVSKGASSVKNGYESITGQINVEFKKPQATPFADANLYYNTKGKLEANIGGNLQLSKRWHTALLGHYEILDKTHDDNGDGFVDLPKVRQGSLQSRWAWMGDHYVFQASVKALKEHREGGQQGHHVAPSASDEECHDTSSSYLIDITNERYEAFTKNAYIFNKEKATNVALILSGSLHHQNAAYGNKLYNVDQRNGYASLMFETEVDEHHSLSTGISVNHDYFNQYYLQQELEEETTPGAYAQYTYKLGEKLTVMGGLRWDHSNIYGGFVTPRMHLKYSPNDILTLRASAGKGYRTNHVLAENNYYLASSRKVVVDDNLEQEEAWNYGVSVALKIPVGEKSLELNGEYYYTDFQRQLVIDLDSDPHAVHFTNLRGKSYSHTYQVEITYPFFKGFTLTTTYRRTNVKSTYGGVLREKPLTNKYKGLLTAQYKPGLGLWQFDVTLQLNGGGRMPNSYTTAAGTPAWSNRYKGYEQLSVQVTRFYHHWSIYAGGENITNFKQKNPIIDATNPWGDKFDSTMIWGPLHGAVYYIGVRLNWNKI</sequence>
<evidence type="ECO:0000313" key="16">
    <source>
        <dbReference type="Proteomes" id="UP000199373"/>
    </source>
</evidence>
<dbReference type="GO" id="GO:0009279">
    <property type="term" value="C:cell outer membrane"/>
    <property type="evidence" value="ECO:0007669"/>
    <property type="project" value="UniProtKB-SubCell"/>
</dbReference>
<comment type="similarity">
    <text evidence="10 11">Belongs to the TonB-dependent receptor family.</text>
</comment>
<dbReference type="GO" id="GO:0044718">
    <property type="term" value="P:siderophore transmembrane transport"/>
    <property type="evidence" value="ECO:0007669"/>
    <property type="project" value="TreeGrafter"/>
</dbReference>
<evidence type="ECO:0000313" key="15">
    <source>
        <dbReference type="EMBL" id="SEV82363.1"/>
    </source>
</evidence>
<dbReference type="GO" id="GO:0015344">
    <property type="term" value="F:siderophore uptake transmembrane transporter activity"/>
    <property type="evidence" value="ECO:0007669"/>
    <property type="project" value="TreeGrafter"/>
</dbReference>
<feature type="signal peptide" evidence="12">
    <location>
        <begin position="1"/>
        <end position="21"/>
    </location>
</feature>
<evidence type="ECO:0000259" key="14">
    <source>
        <dbReference type="Pfam" id="PF07715"/>
    </source>
</evidence>
<organism evidence="15 16">
    <name type="scientific">Prevotella aff. ruminicola Tc2-24</name>
    <dbReference type="NCBI Taxonomy" id="81582"/>
    <lineage>
        <taxon>Bacteria</taxon>
        <taxon>Pseudomonadati</taxon>
        <taxon>Bacteroidota</taxon>
        <taxon>Bacteroidia</taxon>
        <taxon>Bacteroidales</taxon>
        <taxon>Prevotellaceae</taxon>
        <taxon>Prevotella</taxon>
    </lineage>
</organism>
<dbReference type="EMBL" id="FOIQ01000001">
    <property type="protein sequence ID" value="SEV82363.1"/>
    <property type="molecule type" value="Genomic_DNA"/>
</dbReference>
<evidence type="ECO:0000256" key="1">
    <source>
        <dbReference type="ARBA" id="ARBA00004571"/>
    </source>
</evidence>
<keyword evidence="8 15" id="KW-0675">Receptor</keyword>
<feature type="domain" description="TonB-dependent receptor plug" evidence="14">
    <location>
        <begin position="59"/>
        <end position="157"/>
    </location>
</feature>
<evidence type="ECO:0000256" key="7">
    <source>
        <dbReference type="ARBA" id="ARBA00023136"/>
    </source>
</evidence>
<feature type="chain" id="PRO_5011698200" evidence="12">
    <location>
        <begin position="22"/>
        <end position="677"/>
    </location>
</feature>
<evidence type="ECO:0000256" key="3">
    <source>
        <dbReference type="ARBA" id="ARBA00022452"/>
    </source>
</evidence>
<dbReference type="InterPro" id="IPR037066">
    <property type="entry name" value="Plug_dom_sf"/>
</dbReference>
<dbReference type="PANTHER" id="PTHR30069">
    <property type="entry name" value="TONB-DEPENDENT OUTER MEMBRANE RECEPTOR"/>
    <property type="match status" value="1"/>
</dbReference>
<keyword evidence="7 10" id="KW-0472">Membrane</keyword>
<dbReference type="SUPFAM" id="SSF56935">
    <property type="entry name" value="Porins"/>
    <property type="match status" value="1"/>
</dbReference>
<evidence type="ECO:0000256" key="12">
    <source>
        <dbReference type="SAM" id="SignalP"/>
    </source>
</evidence>
<dbReference type="Gene3D" id="2.40.170.20">
    <property type="entry name" value="TonB-dependent receptor, beta-barrel domain"/>
    <property type="match status" value="1"/>
</dbReference>
<proteinExistence type="inferred from homology"/>
<dbReference type="Gene3D" id="2.170.130.10">
    <property type="entry name" value="TonB-dependent receptor, plug domain"/>
    <property type="match status" value="1"/>
</dbReference>
<keyword evidence="2 10" id="KW-0813">Transport</keyword>
<dbReference type="RefSeq" id="WP_091914191.1">
    <property type="nucleotide sequence ID" value="NZ_FOIQ01000001.1"/>
</dbReference>
<dbReference type="InterPro" id="IPR036942">
    <property type="entry name" value="Beta-barrel_TonB_sf"/>
</dbReference>
<dbReference type="Pfam" id="PF00593">
    <property type="entry name" value="TonB_dep_Rec_b-barrel"/>
    <property type="match status" value="1"/>
</dbReference>
<dbReference type="Pfam" id="PF07715">
    <property type="entry name" value="Plug"/>
    <property type="match status" value="1"/>
</dbReference>
<dbReference type="InterPro" id="IPR039426">
    <property type="entry name" value="TonB-dep_rcpt-like"/>
</dbReference>
<evidence type="ECO:0000256" key="11">
    <source>
        <dbReference type="RuleBase" id="RU003357"/>
    </source>
</evidence>
<keyword evidence="9 10" id="KW-0998">Cell outer membrane</keyword>